<dbReference type="Pfam" id="PF07731">
    <property type="entry name" value="Cu-oxidase_2"/>
    <property type="match status" value="1"/>
</dbReference>
<gene>
    <name evidence="4" type="ORF">OIDMADRAFT_29763</name>
</gene>
<accession>A0A0C3DFF1</accession>
<dbReference type="GO" id="GO:0005507">
    <property type="term" value="F:copper ion binding"/>
    <property type="evidence" value="ECO:0007669"/>
    <property type="project" value="InterPro"/>
</dbReference>
<dbReference type="InterPro" id="IPR008972">
    <property type="entry name" value="Cupredoxin"/>
</dbReference>
<dbReference type="PROSITE" id="PS00079">
    <property type="entry name" value="MULTICOPPER_OXIDASE1"/>
    <property type="match status" value="1"/>
</dbReference>
<keyword evidence="2" id="KW-0732">Signal</keyword>
<dbReference type="HOGENOM" id="CLU_037641_0_1_1"/>
<dbReference type="STRING" id="913774.A0A0C3DFF1"/>
<keyword evidence="1" id="KW-0479">Metal-binding</keyword>
<dbReference type="InParanoid" id="A0A0C3DFF1"/>
<name>A0A0C3DFF1_OIDMZ</name>
<evidence type="ECO:0000259" key="3">
    <source>
        <dbReference type="Pfam" id="PF07731"/>
    </source>
</evidence>
<evidence type="ECO:0000256" key="1">
    <source>
        <dbReference type="ARBA" id="ARBA00022723"/>
    </source>
</evidence>
<organism evidence="4 5">
    <name type="scientific">Oidiodendron maius (strain Zn)</name>
    <dbReference type="NCBI Taxonomy" id="913774"/>
    <lineage>
        <taxon>Eukaryota</taxon>
        <taxon>Fungi</taxon>
        <taxon>Dikarya</taxon>
        <taxon>Ascomycota</taxon>
        <taxon>Pezizomycotina</taxon>
        <taxon>Leotiomycetes</taxon>
        <taxon>Leotiomycetes incertae sedis</taxon>
        <taxon>Myxotrichaceae</taxon>
        <taxon>Oidiodendron</taxon>
    </lineage>
</organism>
<proteinExistence type="predicted"/>
<dbReference type="SUPFAM" id="SSF49503">
    <property type="entry name" value="Cupredoxins"/>
    <property type="match status" value="2"/>
</dbReference>
<feature type="chain" id="PRO_5002163455" description="Plastocyanin-like domain-containing protein" evidence="2">
    <location>
        <begin position="20"/>
        <end position="449"/>
    </location>
</feature>
<dbReference type="OrthoDB" id="2121828at2759"/>
<keyword evidence="5" id="KW-1185">Reference proteome</keyword>
<dbReference type="GO" id="GO:0016491">
    <property type="term" value="F:oxidoreductase activity"/>
    <property type="evidence" value="ECO:0007669"/>
    <property type="project" value="InterPro"/>
</dbReference>
<reference evidence="4 5" key="1">
    <citation type="submission" date="2014-04" db="EMBL/GenBank/DDBJ databases">
        <authorList>
            <consortium name="DOE Joint Genome Institute"/>
            <person name="Kuo A."/>
            <person name="Martino E."/>
            <person name="Perotto S."/>
            <person name="Kohler A."/>
            <person name="Nagy L.G."/>
            <person name="Floudas D."/>
            <person name="Copeland A."/>
            <person name="Barry K.W."/>
            <person name="Cichocki N."/>
            <person name="Veneault-Fourrey C."/>
            <person name="LaButti K."/>
            <person name="Lindquist E.A."/>
            <person name="Lipzen A."/>
            <person name="Lundell T."/>
            <person name="Morin E."/>
            <person name="Murat C."/>
            <person name="Sun H."/>
            <person name="Tunlid A."/>
            <person name="Henrissat B."/>
            <person name="Grigoriev I.V."/>
            <person name="Hibbett D.S."/>
            <person name="Martin F."/>
            <person name="Nordberg H.P."/>
            <person name="Cantor M.N."/>
            <person name="Hua S.X."/>
        </authorList>
    </citation>
    <scope>NUCLEOTIDE SEQUENCE [LARGE SCALE GENOMIC DNA]</scope>
    <source>
        <strain evidence="4 5">Zn</strain>
    </source>
</reference>
<feature type="signal peptide" evidence="2">
    <location>
        <begin position="1"/>
        <end position="19"/>
    </location>
</feature>
<evidence type="ECO:0000256" key="2">
    <source>
        <dbReference type="SAM" id="SignalP"/>
    </source>
</evidence>
<evidence type="ECO:0000313" key="4">
    <source>
        <dbReference type="EMBL" id="KIN00683.1"/>
    </source>
</evidence>
<sequence>MSSIVFYLAFLGAIGSGYAKPVSAIPSTLPLQNFTISQCEANMDGHLPYSTPKGFEFTGNVRRYYVAAEYVNWDYAPTGWDNWLGVPMNESWRAWEEGYIPSNTSLGTKYDKALYRGYTDSTFTTLTEQPDWLGYQGPILRAEVNDMIEIMFVNKMPEFWANMHSMGLFYTKESEGSLYWNETSHVTEGDRVPPGGCFVYKWLVPESDAPHPGYASKLYSYHNYISMYQDQDAGLSGPVIIYNTGEMEKTMSENREFVVFLGDNQESNSFLAWHNVATYRPDLLDQFANLTDEYPKITSIGNESIWYPQLVNNPYNNITTDVLPNFFPLNGYIYANSPPFEMCQNENTIWYIWDMGFDTHVMHWHGNNVWENNQNVGTVTINPGQATTVTMQPASYGFWHFLCHFNTHMWKGMEAIYIVYPEGECQLPPLSAFDPSTVTYNPTGEYSAA</sequence>
<dbReference type="AlphaFoldDB" id="A0A0C3DFF1"/>
<protein>
    <recommendedName>
        <fullName evidence="3">Plastocyanin-like domain-containing protein</fullName>
    </recommendedName>
</protein>
<dbReference type="InterPro" id="IPR011706">
    <property type="entry name" value="Cu-oxidase_C"/>
</dbReference>
<dbReference type="InterPro" id="IPR033138">
    <property type="entry name" value="Cu_oxidase_CS"/>
</dbReference>
<dbReference type="EMBL" id="KN832877">
    <property type="protein sequence ID" value="KIN00683.1"/>
    <property type="molecule type" value="Genomic_DNA"/>
</dbReference>
<dbReference type="Gene3D" id="2.60.40.420">
    <property type="entry name" value="Cupredoxins - blue copper proteins"/>
    <property type="match status" value="2"/>
</dbReference>
<feature type="domain" description="Plastocyanin-like" evidence="3">
    <location>
        <begin position="315"/>
        <end position="421"/>
    </location>
</feature>
<dbReference type="Proteomes" id="UP000054321">
    <property type="component" value="Unassembled WGS sequence"/>
</dbReference>
<reference evidence="5" key="2">
    <citation type="submission" date="2015-01" db="EMBL/GenBank/DDBJ databases">
        <title>Evolutionary Origins and Diversification of the Mycorrhizal Mutualists.</title>
        <authorList>
            <consortium name="DOE Joint Genome Institute"/>
            <consortium name="Mycorrhizal Genomics Consortium"/>
            <person name="Kohler A."/>
            <person name="Kuo A."/>
            <person name="Nagy L.G."/>
            <person name="Floudas D."/>
            <person name="Copeland A."/>
            <person name="Barry K.W."/>
            <person name="Cichocki N."/>
            <person name="Veneault-Fourrey C."/>
            <person name="LaButti K."/>
            <person name="Lindquist E.A."/>
            <person name="Lipzen A."/>
            <person name="Lundell T."/>
            <person name="Morin E."/>
            <person name="Murat C."/>
            <person name="Riley R."/>
            <person name="Ohm R."/>
            <person name="Sun H."/>
            <person name="Tunlid A."/>
            <person name="Henrissat B."/>
            <person name="Grigoriev I.V."/>
            <person name="Hibbett D.S."/>
            <person name="Martin F."/>
        </authorList>
    </citation>
    <scope>NUCLEOTIDE SEQUENCE [LARGE SCALE GENOMIC DNA]</scope>
    <source>
        <strain evidence="5">Zn</strain>
    </source>
</reference>
<evidence type="ECO:0000313" key="5">
    <source>
        <dbReference type="Proteomes" id="UP000054321"/>
    </source>
</evidence>